<keyword evidence="2 5" id="KW-0812">Transmembrane</keyword>
<feature type="transmembrane region" description="Helical" evidence="5">
    <location>
        <begin position="220"/>
        <end position="246"/>
    </location>
</feature>
<gene>
    <name evidence="7" type="ORF">SAMN04488589_2746</name>
</gene>
<sequence>MKTVAKKEFKDLLTEKTFILAIIIQLFIASFSTFLVIGLTSFYDPTALGNVDFEGVNIGVVGTHDDELYNILIENNVHTYLYNDFIPAYGDFFDRKIDAIIVTPLGTAEGTDLLNVDIYLPKSEIKATVISLQLKESLEEYEQSVRDVRTQRLPGYSPIEFNIIKRGVHASSTFFEFVYVALLPLLVFTPAFISGGLIIDFITEEYERKTMDLLLASPASLLEIISGKAILAILIVPLQSFVWMLLLSMNRISISHSLQILLIVTLIASVLVFSSTIIAVFFKDRGVAQLLYSLMLIFLFMSSYLFTNSPLNLVTRLSIDSITAIESWTWTGIYLLLALFLYLATMLVIKKDPHNI</sequence>
<feature type="transmembrane region" description="Helical" evidence="5">
    <location>
        <begin position="177"/>
        <end position="199"/>
    </location>
</feature>
<dbReference type="PANTHER" id="PTHR43471">
    <property type="entry name" value="ABC TRANSPORTER PERMEASE"/>
    <property type="match status" value="1"/>
</dbReference>
<evidence type="ECO:0000313" key="7">
    <source>
        <dbReference type="EMBL" id="SDG33449.1"/>
    </source>
</evidence>
<evidence type="ECO:0000256" key="2">
    <source>
        <dbReference type="ARBA" id="ARBA00022692"/>
    </source>
</evidence>
<feature type="domain" description="ABC-2 type transporter transmembrane" evidence="6">
    <location>
        <begin position="20"/>
        <end position="310"/>
    </location>
</feature>
<protein>
    <submittedName>
        <fullName evidence="7">ABC-type Na+ efflux pump, permease component</fullName>
    </submittedName>
</protein>
<reference evidence="7 8" key="1">
    <citation type="submission" date="2016-10" db="EMBL/GenBank/DDBJ databases">
        <authorList>
            <person name="Varghese N."/>
            <person name="Submissions S."/>
        </authorList>
    </citation>
    <scope>NUCLEOTIDE SEQUENCE [LARGE SCALE GENOMIC DNA]</scope>
    <source>
        <strain evidence="7 8">PL 12/M</strain>
    </source>
</reference>
<evidence type="ECO:0000313" key="8">
    <source>
        <dbReference type="Proteomes" id="UP000199259"/>
    </source>
</evidence>
<evidence type="ECO:0000259" key="6">
    <source>
        <dbReference type="Pfam" id="PF12698"/>
    </source>
</evidence>
<feature type="transmembrane region" description="Helical" evidence="5">
    <location>
        <begin position="20"/>
        <end position="43"/>
    </location>
</feature>
<evidence type="ECO:0000256" key="1">
    <source>
        <dbReference type="ARBA" id="ARBA00004141"/>
    </source>
</evidence>
<dbReference type="AlphaFoldDB" id="A0A7Z7FDU8"/>
<dbReference type="EMBL" id="FNCA01000012">
    <property type="protein sequence ID" value="SDG33449.1"/>
    <property type="molecule type" value="Genomic_DNA"/>
</dbReference>
<dbReference type="GO" id="GO:0016020">
    <property type="term" value="C:membrane"/>
    <property type="evidence" value="ECO:0007669"/>
    <property type="project" value="UniProtKB-SubCell"/>
</dbReference>
<dbReference type="OrthoDB" id="51659at2157"/>
<organism evidence="7 8">
    <name type="scientific">Methanolobus vulcani</name>
    <dbReference type="NCBI Taxonomy" id="38026"/>
    <lineage>
        <taxon>Archaea</taxon>
        <taxon>Methanobacteriati</taxon>
        <taxon>Methanobacteriota</taxon>
        <taxon>Stenosarchaea group</taxon>
        <taxon>Methanomicrobia</taxon>
        <taxon>Methanosarcinales</taxon>
        <taxon>Methanosarcinaceae</taxon>
        <taxon>Methanolobus</taxon>
    </lineage>
</organism>
<dbReference type="Proteomes" id="UP000199259">
    <property type="component" value="Unassembled WGS sequence"/>
</dbReference>
<name>A0A7Z7FDU8_9EURY</name>
<comment type="caution">
    <text evidence="7">The sequence shown here is derived from an EMBL/GenBank/DDBJ whole genome shotgun (WGS) entry which is preliminary data.</text>
</comment>
<feature type="transmembrane region" description="Helical" evidence="5">
    <location>
        <begin position="327"/>
        <end position="349"/>
    </location>
</feature>
<keyword evidence="3 5" id="KW-1133">Transmembrane helix</keyword>
<comment type="subcellular location">
    <subcellularLocation>
        <location evidence="1">Membrane</location>
        <topology evidence="1">Multi-pass membrane protein</topology>
    </subcellularLocation>
</comment>
<accession>A0A7Z7FDU8</accession>
<evidence type="ECO:0000256" key="5">
    <source>
        <dbReference type="SAM" id="Phobius"/>
    </source>
</evidence>
<dbReference type="Pfam" id="PF12698">
    <property type="entry name" value="ABC2_membrane_3"/>
    <property type="match status" value="1"/>
</dbReference>
<feature type="transmembrane region" description="Helical" evidence="5">
    <location>
        <begin position="258"/>
        <end position="282"/>
    </location>
</feature>
<keyword evidence="4 5" id="KW-0472">Membrane</keyword>
<dbReference type="RefSeq" id="WP_091711012.1">
    <property type="nucleotide sequence ID" value="NZ_FNCA01000012.1"/>
</dbReference>
<evidence type="ECO:0000256" key="4">
    <source>
        <dbReference type="ARBA" id="ARBA00023136"/>
    </source>
</evidence>
<dbReference type="GO" id="GO:0140359">
    <property type="term" value="F:ABC-type transporter activity"/>
    <property type="evidence" value="ECO:0007669"/>
    <property type="project" value="InterPro"/>
</dbReference>
<dbReference type="InterPro" id="IPR013525">
    <property type="entry name" value="ABC2_TM"/>
</dbReference>
<keyword evidence="8" id="KW-1185">Reference proteome</keyword>
<proteinExistence type="predicted"/>
<evidence type="ECO:0000256" key="3">
    <source>
        <dbReference type="ARBA" id="ARBA00022989"/>
    </source>
</evidence>
<feature type="transmembrane region" description="Helical" evidence="5">
    <location>
        <begin position="289"/>
        <end position="307"/>
    </location>
</feature>